<feature type="compositionally biased region" description="Basic and acidic residues" evidence="3">
    <location>
        <begin position="601"/>
        <end position="610"/>
    </location>
</feature>
<evidence type="ECO:0000313" key="7">
    <source>
        <dbReference type="Proteomes" id="UP000830375"/>
    </source>
</evidence>
<dbReference type="Gene3D" id="1.10.340.70">
    <property type="match status" value="1"/>
</dbReference>
<reference evidence="6 7" key="1">
    <citation type="submission" date="2022-01" db="EMBL/GenBank/DDBJ databases">
        <title>A high-quality chromosome-level genome assembly of rohu carp, Labeo rohita.</title>
        <authorList>
            <person name="Arick M.A. II"/>
            <person name="Hsu C.-Y."/>
            <person name="Magbanua Z."/>
            <person name="Pechanova O."/>
            <person name="Grover C."/>
            <person name="Miller E."/>
            <person name="Thrash A."/>
            <person name="Ezzel L."/>
            <person name="Alam S."/>
            <person name="Benzie J."/>
            <person name="Hamilton M."/>
            <person name="Karsi A."/>
            <person name="Lawrence M.L."/>
            <person name="Peterson D.G."/>
        </authorList>
    </citation>
    <scope>NUCLEOTIDE SEQUENCE [LARGE SCALE GENOMIC DNA]</scope>
    <source>
        <strain evidence="7">BAU-BD-2019</strain>
        <tissue evidence="6">Blood</tissue>
    </source>
</reference>
<dbReference type="SUPFAM" id="SSF56672">
    <property type="entry name" value="DNA/RNA polymerases"/>
    <property type="match status" value="1"/>
</dbReference>
<feature type="compositionally biased region" description="Basic residues" evidence="3">
    <location>
        <begin position="611"/>
        <end position="624"/>
    </location>
</feature>
<dbReference type="Gene3D" id="3.10.10.10">
    <property type="entry name" value="HIV Type 1 Reverse Transcriptase, subunit A, domain 1"/>
    <property type="match status" value="1"/>
</dbReference>
<dbReference type="InterPro" id="IPR012337">
    <property type="entry name" value="RNaseH-like_sf"/>
</dbReference>
<dbReference type="InterPro" id="IPR036397">
    <property type="entry name" value="RNaseH_sf"/>
</dbReference>
<feature type="region of interest" description="Disordered" evidence="3">
    <location>
        <begin position="601"/>
        <end position="660"/>
    </location>
</feature>
<evidence type="ECO:0000256" key="3">
    <source>
        <dbReference type="SAM" id="MobiDB-lite"/>
    </source>
</evidence>
<dbReference type="InterPro" id="IPR000953">
    <property type="entry name" value="Chromo/chromo_shadow_dom"/>
</dbReference>
<gene>
    <name evidence="6" type="ORF">H4Q32_024918</name>
</gene>
<feature type="domain" description="Integrase catalytic" evidence="5">
    <location>
        <begin position="457"/>
        <end position="525"/>
    </location>
</feature>
<name>A0ABQ8LAF8_LABRO</name>
<dbReference type="InterPro" id="IPR001584">
    <property type="entry name" value="Integrase_cat-core"/>
</dbReference>
<keyword evidence="7" id="KW-1185">Reference proteome</keyword>
<dbReference type="InterPro" id="IPR041588">
    <property type="entry name" value="Integrase_H2C2"/>
</dbReference>
<comment type="subcellular location">
    <subcellularLocation>
        <location evidence="1">Nucleus</location>
    </subcellularLocation>
</comment>
<dbReference type="EMBL" id="JACTAM010000207">
    <property type="protein sequence ID" value="KAI2647675.1"/>
    <property type="molecule type" value="Genomic_DNA"/>
</dbReference>
<dbReference type="PANTHER" id="PTHR37984">
    <property type="entry name" value="PROTEIN CBG26694"/>
    <property type="match status" value="1"/>
</dbReference>
<evidence type="ECO:0000313" key="6">
    <source>
        <dbReference type="EMBL" id="KAI2647675.1"/>
    </source>
</evidence>
<evidence type="ECO:0000259" key="4">
    <source>
        <dbReference type="PROSITE" id="PS50013"/>
    </source>
</evidence>
<comment type="caution">
    <text evidence="6">The sequence shown here is derived from an EMBL/GenBank/DDBJ whole genome shotgun (WGS) entry which is preliminary data.</text>
</comment>
<feature type="domain" description="Chromo" evidence="4">
    <location>
        <begin position="554"/>
        <end position="613"/>
    </location>
</feature>
<dbReference type="PANTHER" id="PTHR37984:SF5">
    <property type="entry name" value="PROTEIN NYNRIN-LIKE"/>
    <property type="match status" value="1"/>
</dbReference>
<dbReference type="Gene3D" id="2.40.50.40">
    <property type="match status" value="1"/>
</dbReference>
<dbReference type="PROSITE" id="PS50994">
    <property type="entry name" value="INTEGRASE"/>
    <property type="match status" value="1"/>
</dbReference>
<evidence type="ECO:0000256" key="2">
    <source>
        <dbReference type="ARBA" id="ARBA00039658"/>
    </source>
</evidence>
<dbReference type="PROSITE" id="PS50013">
    <property type="entry name" value="CHROMO_2"/>
    <property type="match status" value="1"/>
</dbReference>
<feature type="compositionally biased region" description="Pro residues" evidence="3">
    <location>
        <begin position="641"/>
        <end position="652"/>
    </location>
</feature>
<dbReference type="Gene3D" id="3.30.420.10">
    <property type="entry name" value="Ribonuclease H-like superfamily/Ribonuclease H"/>
    <property type="match status" value="1"/>
</dbReference>
<dbReference type="InterPro" id="IPR043502">
    <property type="entry name" value="DNA/RNA_pol_sf"/>
</dbReference>
<evidence type="ECO:0000256" key="1">
    <source>
        <dbReference type="ARBA" id="ARBA00004123"/>
    </source>
</evidence>
<proteinExistence type="predicted"/>
<sequence>MSCDGAPTHRGGCGGVPYATVTDAAHVSGLVGLWSLIMVCQKWNTRPNTDYNTMEILDQAKHLWIMGVSGTGEFHRQYHPGTPVDPKTCPELRWEPCDIIRWSEHCLNNCLVNLPHSPSVPVLLSSTLVESLEPSFIPEVPAEYMAFQDVFSKQAATHLPPHRPWDCAIELLPGAQLPKGRVYPLSILEHQAMEEYIAEALSQGFIQPSLVPHTYYITQVPNFPSRKRSILPPLEWVQCYPKQSASLLSSISVLSIPVSCLRQSRTTISQKSPVPLRTRLNPRQARCAFFTCFLFKITYRPGSKNVSADALSQQFSPDYHSEPEPIISSNLIVSPILWDQDETIRQATLQEPALPECPEGKIFVPRSQCLPLLGAAHQSLGSGNPGSQRTLSLLQTCYWWPSMRRDTIRYVQSCFVCAMSISPHQLPTGKLVPLPIPQRPWSHIGVDFVTDLPSSEEHFFQQVFRHFSFPEEIVSDRGPQFIFHVWKAFIKLLGISVNLSSGYHPQTNGQTERKIQELGRYLRAYCHEDQHSWSSAYSVTSLRCSPGRRNLPMFQLQTTGFGRARECGTLEYLLDWEGYGPEERSWVPRDDILDPTLLLDFHRSHPDRPAPRGHGRGRPRRRVRASGATPGGGGSVRHSPQLPPSATPPVAPPTCSSPEF</sequence>
<protein>
    <recommendedName>
        <fullName evidence="2">Gypsy retrotransposon integrase-like protein 1</fullName>
    </recommendedName>
</protein>
<dbReference type="Pfam" id="PF17921">
    <property type="entry name" value="Integrase_H2C2"/>
    <property type="match status" value="1"/>
</dbReference>
<accession>A0ABQ8LAF8</accession>
<dbReference type="SUPFAM" id="SSF54160">
    <property type="entry name" value="Chromo domain-like"/>
    <property type="match status" value="1"/>
</dbReference>
<dbReference type="Proteomes" id="UP000830375">
    <property type="component" value="Unassembled WGS sequence"/>
</dbReference>
<dbReference type="SMART" id="SM00298">
    <property type="entry name" value="CHROMO"/>
    <property type="match status" value="1"/>
</dbReference>
<organism evidence="6 7">
    <name type="scientific">Labeo rohita</name>
    <name type="common">Indian major carp</name>
    <name type="synonym">Cyprinus rohita</name>
    <dbReference type="NCBI Taxonomy" id="84645"/>
    <lineage>
        <taxon>Eukaryota</taxon>
        <taxon>Metazoa</taxon>
        <taxon>Chordata</taxon>
        <taxon>Craniata</taxon>
        <taxon>Vertebrata</taxon>
        <taxon>Euteleostomi</taxon>
        <taxon>Actinopterygii</taxon>
        <taxon>Neopterygii</taxon>
        <taxon>Teleostei</taxon>
        <taxon>Ostariophysi</taxon>
        <taxon>Cypriniformes</taxon>
        <taxon>Cyprinidae</taxon>
        <taxon>Labeoninae</taxon>
        <taxon>Labeonini</taxon>
        <taxon>Labeo</taxon>
    </lineage>
</organism>
<evidence type="ECO:0000259" key="5">
    <source>
        <dbReference type="PROSITE" id="PS50994"/>
    </source>
</evidence>
<dbReference type="InterPro" id="IPR050951">
    <property type="entry name" value="Retrovirus_Pol_polyprotein"/>
</dbReference>
<dbReference type="SUPFAM" id="SSF53098">
    <property type="entry name" value="Ribonuclease H-like"/>
    <property type="match status" value="1"/>
</dbReference>
<dbReference type="InterPro" id="IPR016197">
    <property type="entry name" value="Chromo-like_dom_sf"/>
</dbReference>